<evidence type="ECO:0000256" key="1">
    <source>
        <dbReference type="SAM" id="MobiDB-lite"/>
    </source>
</evidence>
<accession>A0A256FPA8</accession>
<reference evidence="2 3" key="1">
    <citation type="submission" date="2017-07" db="EMBL/GenBank/DDBJ databases">
        <title>Phylogenetic study on the rhizospheric bacterium Ochrobactrum sp. A44.</title>
        <authorList>
            <person name="Krzyzanowska D.M."/>
            <person name="Ossowicki A."/>
            <person name="Rajewska M."/>
            <person name="Maciag T."/>
            <person name="Kaczynski Z."/>
            <person name="Czerwicka M."/>
            <person name="Jafra S."/>
        </authorList>
    </citation>
    <scope>NUCLEOTIDE SEQUENCE [LARGE SCALE GENOMIC DNA]</scope>
    <source>
        <strain evidence="2 3">DSM 7216</strain>
    </source>
</reference>
<feature type="compositionally biased region" description="Basic and acidic residues" evidence="1">
    <location>
        <begin position="7"/>
        <end position="28"/>
    </location>
</feature>
<organism evidence="2 3">
    <name type="scientific">Brucella thiophenivorans</name>
    <dbReference type="NCBI Taxonomy" id="571255"/>
    <lineage>
        <taxon>Bacteria</taxon>
        <taxon>Pseudomonadati</taxon>
        <taxon>Pseudomonadota</taxon>
        <taxon>Alphaproteobacteria</taxon>
        <taxon>Hyphomicrobiales</taxon>
        <taxon>Brucellaceae</taxon>
        <taxon>Brucella/Ochrobactrum group</taxon>
        <taxon>Brucella</taxon>
    </lineage>
</organism>
<proteinExistence type="predicted"/>
<dbReference type="AlphaFoldDB" id="A0A256FPA8"/>
<evidence type="ECO:0000313" key="3">
    <source>
        <dbReference type="Proteomes" id="UP000215590"/>
    </source>
</evidence>
<evidence type="ECO:0000313" key="2">
    <source>
        <dbReference type="EMBL" id="OYR16251.1"/>
    </source>
</evidence>
<dbReference type="Proteomes" id="UP000215590">
    <property type="component" value="Unassembled WGS sequence"/>
</dbReference>
<comment type="caution">
    <text evidence="2">The sequence shown here is derived from an EMBL/GenBank/DDBJ whole genome shotgun (WGS) entry which is preliminary data.</text>
</comment>
<dbReference type="EMBL" id="NNRJ01000047">
    <property type="protein sequence ID" value="OYR16251.1"/>
    <property type="molecule type" value="Genomic_DNA"/>
</dbReference>
<feature type="region of interest" description="Disordered" evidence="1">
    <location>
        <begin position="1"/>
        <end position="28"/>
    </location>
</feature>
<gene>
    <name evidence="2" type="ORF">CEV31_4422</name>
</gene>
<protein>
    <submittedName>
        <fullName evidence="2">Uncharacterized protein</fullName>
    </submittedName>
</protein>
<sequence length="67" mass="8177">MKSLSRKQAERLRKQRERQRVSRDRFKVERRPSRDDIARVVLHFMIVRASKNENYRFLGERPVSGFC</sequence>
<name>A0A256FPA8_9HYPH</name>
<keyword evidence="3" id="KW-1185">Reference proteome</keyword>